<reference evidence="3" key="1">
    <citation type="submission" date="2016-10" db="EMBL/GenBank/DDBJ databases">
        <authorList>
            <person name="Varghese N."/>
            <person name="Submissions S."/>
        </authorList>
    </citation>
    <scope>NUCLEOTIDE SEQUENCE [LARGE SCALE GENOMIC DNA]</scope>
    <source>
        <strain evidence="3">DSM 6150</strain>
    </source>
</reference>
<feature type="transmembrane region" description="Helical" evidence="1">
    <location>
        <begin position="217"/>
        <end position="238"/>
    </location>
</feature>
<name>A0A1I4X9L7_9NEIS</name>
<dbReference type="PANTHER" id="PTHR30188:SF4">
    <property type="entry name" value="PROTEIN TRIGALACTOSYLDIACYLGLYCEROL 1, CHLOROPLASTIC"/>
    <property type="match status" value="1"/>
</dbReference>
<dbReference type="Proteomes" id="UP000242869">
    <property type="component" value="Unassembled WGS sequence"/>
</dbReference>
<dbReference type="AlphaFoldDB" id="A0A1I4X9L7"/>
<sequence>MMGMGILKTLSPLFLLWRGWPLLRHPPVRRVFLKQIYFTGNEAGWLVAMIGFALGATVVLQLHDEYGQSWDTALRILGRLVMNELGPLLGTLIVVARSSSAVANELANMRMHGEFRCLELHGIPCEHYLLLPRVAALAVAAMILSGCLALFALAGGVAFSSGWHAGYQLLQLDRMLLPAWIAVCLGKSLLFGLCTGLLTCAVGVLTPPLPTEIPKTASRAVFFGILALFLMDFLWSLVL</sequence>
<evidence type="ECO:0000256" key="1">
    <source>
        <dbReference type="SAM" id="Phobius"/>
    </source>
</evidence>
<gene>
    <name evidence="2" type="ORF">SAMN05660284_00918</name>
</gene>
<dbReference type="STRING" id="83765.SAMN05660284_00918"/>
<dbReference type="RefSeq" id="WP_091191964.1">
    <property type="nucleotide sequence ID" value="NZ_FOVE01000005.1"/>
</dbReference>
<dbReference type="GO" id="GO:0005548">
    <property type="term" value="F:phospholipid transporter activity"/>
    <property type="evidence" value="ECO:0007669"/>
    <property type="project" value="TreeGrafter"/>
</dbReference>
<dbReference type="PANTHER" id="PTHR30188">
    <property type="entry name" value="ABC TRANSPORTER PERMEASE PROTEIN-RELATED"/>
    <property type="match status" value="1"/>
</dbReference>
<feature type="transmembrane region" description="Helical" evidence="1">
    <location>
        <begin position="179"/>
        <end position="205"/>
    </location>
</feature>
<keyword evidence="1" id="KW-0812">Transmembrane</keyword>
<evidence type="ECO:0000313" key="2">
    <source>
        <dbReference type="EMBL" id="SFN22648.1"/>
    </source>
</evidence>
<dbReference type="GO" id="GO:0043190">
    <property type="term" value="C:ATP-binding cassette (ABC) transporter complex"/>
    <property type="evidence" value="ECO:0007669"/>
    <property type="project" value="InterPro"/>
</dbReference>
<dbReference type="Pfam" id="PF02405">
    <property type="entry name" value="MlaE"/>
    <property type="match status" value="1"/>
</dbReference>
<proteinExistence type="predicted"/>
<keyword evidence="1" id="KW-0472">Membrane</keyword>
<keyword evidence="3" id="KW-1185">Reference proteome</keyword>
<feature type="transmembrane region" description="Helical" evidence="1">
    <location>
        <begin position="43"/>
        <end position="62"/>
    </location>
</feature>
<dbReference type="OrthoDB" id="8584981at2"/>
<feature type="transmembrane region" description="Helical" evidence="1">
    <location>
        <begin position="134"/>
        <end position="159"/>
    </location>
</feature>
<dbReference type="EMBL" id="FOVE01000005">
    <property type="protein sequence ID" value="SFN22648.1"/>
    <property type="molecule type" value="Genomic_DNA"/>
</dbReference>
<keyword evidence="1" id="KW-1133">Transmembrane helix</keyword>
<accession>A0A1I4X9L7</accession>
<organism evidence="2 3">
    <name type="scientific">Formivibrio citricus</name>
    <dbReference type="NCBI Taxonomy" id="83765"/>
    <lineage>
        <taxon>Bacteria</taxon>
        <taxon>Pseudomonadati</taxon>
        <taxon>Pseudomonadota</taxon>
        <taxon>Betaproteobacteria</taxon>
        <taxon>Neisseriales</taxon>
        <taxon>Chitinibacteraceae</taxon>
        <taxon>Formivibrio</taxon>
    </lineage>
</organism>
<evidence type="ECO:0000313" key="3">
    <source>
        <dbReference type="Proteomes" id="UP000242869"/>
    </source>
</evidence>
<protein>
    <submittedName>
        <fullName evidence="2">Phospholipid/cholesterol/gamma-HCH transport system permease protein</fullName>
    </submittedName>
</protein>
<dbReference type="InterPro" id="IPR030802">
    <property type="entry name" value="Permease_MalE"/>
</dbReference>